<keyword evidence="3" id="KW-1185">Reference proteome</keyword>
<proteinExistence type="predicted"/>
<evidence type="ECO:0000256" key="1">
    <source>
        <dbReference type="SAM" id="Phobius"/>
    </source>
</evidence>
<keyword evidence="1" id="KW-0472">Membrane</keyword>
<gene>
    <name evidence="2" type="ORF">TQ33_0962</name>
</gene>
<evidence type="ECO:0000313" key="2">
    <source>
        <dbReference type="EMBL" id="AKE51926.1"/>
    </source>
</evidence>
<dbReference type="STRING" id="914150.TQ33_0962"/>
<dbReference type="KEGG" id="kge:TQ33_0962"/>
<name>A0A0F6RCD0_9GAMM</name>
<dbReference type="EMBL" id="CP010975">
    <property type="protein sequence ID" value="AKE51926.1"/>
    <property type="molecule type" value="Genomic_DNA"/>
</dbReference>
<protein>
    <recommendedName>
        <fullName evidence="4">Zn-ribbon protein</fullName>
    </recommendedName>
</protein>
<feature type="transmembrane region" description="Helical" evidence="1">
    <location>
        <begin position="82"/>
        <end position="101"/>
    </location>
</feature>
<evidence type="ECO:0000313" key="3">
    <source>
        <dbReference type="Proteomes" id="UP000034071"/>
    </source>
</evidence>
<sequence>MAIIQCIVCNKRISSKAETCSHCGARLKGTTEEQLQRASHLQKLKKNRRLQSLSFLAVIAFAAGFLLKFFPPAQNSEVWEQVALYLMAAGFFGYIIMRVWMMFNKRK</sequence>
<dbReference type="Proteomes" id="UP000034071">
    <property type="component" value="Chromosome"/>
</dbReference>
<keyword evidence="1" id="KW-0812">Transmembrane</keyword>
<dbReference type="AlphaFoldDB" id="A0A0F6RCD0"/>
<keyword evidence="1" id="KW-1133">Transmembrane helix</keyword>
<dbReference type="HOGENOM" id="CLU_174545_0_0_6"/>
<feature type="transmembrane region" description="Helical" evidence="1">
    <location>
        <begin position="53"/>
        <end position="70"/>
    </location>
</feature>
<accession>A0A0F6RCD0</accession>
<dbReference type="RefSeq" id="WP_046561051.1">
    <property type="nucleotide sequence ID" value="NZ_CP010975.1"/>
</dbReference>
<organism evidence="2 3">
    <name type="scientific">Kangiella geojedonensis</name>
    <dbReference type="NCBI Taxonomy" id="914150"/>
    <lineage>
        <taxon>Bacteria</taxon>
        <taxon>Pseudomonadati</taxon>
        <taxon>Pseudomonadota</taxon>
        <taxon>Gammaproteobacteria</taxon>
        <taxon>Kangiellales</taxon>
        <taxon>Kangiellaceae</taxon>
        <taxon>Kangiella</taxon>
    </lineage>
</organism>
<reference evidence="2 3" key="1">
    <citation type="submission" date="2015-02" db="EMBL/GenBank/DDBJ databases">
        <title>Complete genome sequence of Kangiella geojedonensis strain YCS-5T.</title>
        <authorList>
            <person name="Kim K.M."/>
        </authorList>
    </citation>
    <scope>NUCLEOTIDE SEQUENCE [LARGE SCALE GENOMIC DNA]</scope>
    <source>
        <strain evidence="2 3">YCS-5</strain>
    </source>
</reference>
<dbReference type="OrthoDB" id="8685152at2"/>
<evidence type="ECO:0008006" key="4">
    <source>
        <dbReference type="Google" id="ProtNLM"/>
    </source>
</evidence>